<keyword evidence="2" id="KW-1185">Reference proteome</keyword>
<evidence type="ECO:0000313" key="1">
    <source>
        <dbReference type="EMBL" id="MCW3786325.1"/>
    </source>
</evidence>
<gene>
    <name evidence="1" type="ORF">OM075_07595</name>
</gene>
<name>A0AAE3M426_9BACT</name>
<dbReference type="RefSeq" id="WP_301189891.1">
    <property type="nucleotide sequence ID" value="NZ_JAPDPJ010000012.1"/>
</dbReference>
<evidence type="ECO:0000313" key="2">
    <source>
        <dbReference type="Proteomes" id="UP001209229"/>
    </source>
</evidence>
<sequence>MKDKNYKILLYLLASIVCISCKIQKIEQDVLTNLLETNVERNLKDNERPKPCICSLSDKKVVVITNNDCGFLEIENDSCLLNSLKTFNSFSKDMYEDFMKKNKSIRTIKLNKVDNKEVSYITQQKINKYLQNDNWQGYNTTIVGSPVFHISRPGLNNTKSKALVYLSITKGKLSGTGYYFILEKQQNQWNIIECYLAWMS</sequence>
<protein>
    <submittedName>
        <fullName evidence="1">Uncharacterized protein</fullName>
    </submittedName>
</protein>
<dbReference type="AlphaFoldDB" id="A0AAE3M426"/>
<comment type="caution">
    <text evidence="1">The sequence shown here is derived from an EMBL/GenBank/DDBJ whole genome shotgun (WGS) entry which is preliminary data.</text>
</comment>
<organism evidence="1 2">
    <name type="scientific">Plebeiibacterium sediminum</name>
    <dbReference type="NCBI Taxonomy" id="2992112"/>
    <lineage>
        <taxon>Bacteria</taxon>
        <taxon>Pseudomonadati</taxon>
        <taxon>Bacteroidota</taxon>
        <taxon>Bacteroidia</taxon>
        <taxon>Marinilabiliales</taxon>
        <taxon>Marinilabiliaceae</taxon>
        <taxon>Plebeiibacterium</taxon>
    </lineage>
</organism>
<reference evidence="1" key="1">
    <citation type="submission" date="2022-10" db="EMBL/GenBank/DDBJ databases">
        <authorList>
            <person name="Yu W.X."/>
        </authorList>
    </citation>
    <scope>NUCLEOTIDE SEQUENCE</scope>
    <source>
        <strain evidence="1">AAT</strain>
    </source>
</reference>
<dbReference type="EMBL" id="JAPDPJ010000012">
    <property type="protein sequence ID" value="MCW3786325.1"/>
    <property type="molecule type" value="Genomic_DNA"/>
</dbReference>
<dbReference type="Proteomes" id="UP001209229">
    <property type="component" value="Unassembled WGS sequence"/>
</dbReference>
<accession>A0AAE3M426</accession>
<proteinExistence type="predicted"/>